<evidence type="ECO:0000256" key="6">
    <source>
        <dbReference type="SAM" id="Phobius"/>
    </source>
</evidence>
<keyword evidence="5" id="KW-0449">Lipoprotein</keyword>
<feature type="transmembrane region" description="Helical" evidence="6">
    <location>
        <begin position="421"/>
        <end position="445"/>
    </location>
</feature>
<evidence type="ECO:0000256" key="4">
    <source>
        <dbReference type="ARBA" id="ARBA00023139"/>
    </source>
</evidence>
<evidence type="ECO:0000256" key="2">
    <source>
        <dbReference type="ARBA" id="ARBA00022729"/>
    </source>
</evidence>
<evidence type="ECO:0000313" key="7">
    <source>
        <dbReference type="EMBL" id="ORX86473.1"/>
    </source>
</evidence>
<feature type="transmembrane region" description="Helical" evidence="6">
    <location>
        <begin position="580"/>
        <end position="600"/>
    </location>
</feature>
<dbReference type="PANTHER" id="PTHR43649:SF33">
    <property type="entry name" value="POLYGALACTURONAN_RHAMNOGALACTURONAN-BINDING PROTEIN YTCQ"/>
    <property type="match status" value="1"/>
</dbReference>
<feature type="transmembrane region" description="Helical" evidence="6">
    <location>
        <begin position="612"/>
        <end position="632"/>
    </location>
</feature>
<feature type="transmembrane region" description="Helical" evidence="6">
    <location>
        <begin position="529"/>
        <end position="548"/>
    </location>
</feature>
<evidence type="ECO:0000256" key="3">
    <source>
        <dbReference type="ARBA" id="ARBA00023136"/>
    </source>
</evidence>
<feature type="transmembrane region" description="Helical" evidence="6">
    <location>
        <begin position="490"/>
        <end position="509"/>
    </location>
</feature>
<protein>
    <submittedName>
        <fullName evidence="7">Periplasmic binding protein-like II</fullName>
    </submittedName>
</protein>
<keyword evidence="3 6" id="KW-0472">Membrane</keyword>
<accession>A0A1Y1XLA5</accession>
<comment type="caution">
    <text evidence="7">The sequence shown here is derived from an EMBL/GenBank/DDBJ whole genome shotgun (WGS) entry which is preliminary data.</text>
</comment>
<evidence type="ECO:0000313" key="8">
    <source>
        <dbReference type="Proteomes" id="UP000193944"/>
    </source>
</evidence>
<dbReference type="OrthoDB" id="10523589at2759"/>
<reference evidence="7 8" key="2">
    <citation type="submission" date="2016-08" db="EMBL/GenBank/DDBJ databases">
        <title>Pervasive Adenine N6-methylation of Active Genes in Fungi.</title>
        <authorList>
            <consortium name="DOE Joint Genome Institute"/>
            <person name="Mondo S.J."/>
            <person name="Dannebaum R.O."/>
            <person name="Kuo R.C."/>
            <person name="Labutti K."/>
            <person name="Haridas S."/>
            <person name="Kuo A."/>
            <person name="Salamov A."/>
            <person name="Ahrendt S.R."/>
            <person name="Lipzen A."/>
            <person name="Sullivan W."/>
            <person name="Andreopoulos W.B."/>
            <person name="Clum A."/>
            <person name="Lindquist E."/>
            <person name="Daum C."/>
            <person name="Ramamoorthy G.K."/>
            <person name="Gryganskyi A."/>
            <person name="Culley D."/>
            <person name="Magnuson J.K."/>
            <person name="James T.Y."/>
            <person name="O'Malley M.A."/>
            <person name="Stajich J.E."/>
            <person name="Spatafora J.W."/>
            <person name="Visel A."/>
            <person name="Grigoriev I.V."/>
        </authorList>
    </citation>
    <scope>NUCLEOTIDE SEQUENCE [LARGE SCALE GENOMIC DNA]</scope>
    <source>
        <strain evidence="7 8">S4</strain>
    </source>
</reference>
<evidence type="ECO:0000256" key="1">
    <source>
        <dbReference type="ARBA" id="ARBA00022475"/>
    </source>
</evidence>
<dbReference type="InterPro" id="IPR050490">
    <property type="entry name" value="Bact_solute-bd_prot1"/>
</dbReference>
<keyword evidence="6" id="KW-1133">Transmembrane helix</keyword>
<keyword evidence="2" id="KW-0732">Signal</keyword>
<keyword evidence="1" id="KW-1003">Cell membrane</keyword>
<dbReference type="PANTHER" id="PTHR43649">
    <property type="entry name" value="ARABINOSE-BINDING PROTEIN-RELATED"/>
    <property type="match status" value="1"/>
</dbReference>
<evidence type="ECO:0000256" key="5">
    <source>
        <dbReference type="ARBA" id="ARBA00023288"/>
    </source>
</evidence>
<dbReference type="Proteomes" id="UP000193944">
    <property type="component" value="Unassembled WGS sequence"/>
</dbReference>
<proteinExistence type="predicted"/>
<name>A0A1Y1XLA5_9FUNG</name>
<organism evidence="7 8">
    <name type="scientific">Anaeromyces robustus</name>
    <dbReference type="NCBI Taxonomy" id="1754192"/>
    <lineage>
        <taxon>Eukaryota</taxon>
        <taxon>Fungi</taxon>
        <taxon>Fungi incertae sedis</taxon>
        <taxon>Chytridiomycota</taxon>
        <taxon>Chytridiomycota incertae sedis</taxon>
        <taxon>Neocallimastigomycetes</taxon>
        <taxon>Neocallimastigales</taxon>
        <taxon>Neocallimastigaceae</taxon>
        <taxon>Anaeromyces</taxon>
    </lineage>
</organism>
<gene>
    <name evidence="7" type="ORF">BCR32DRAFT_290044</name>
</gene>
<dbReference type="AlphaFoldDB" id="A0A1Y1XLA5"/>
<dbReference type="Gene3D" id="3.40.190.10">
    <property type="entry name" value="Periplasmic binding protein-like II"/>
    <property type="match status" value="1"/>
</dbReference>
<feature type="transmembrane region" description="Helical" evidence="6">
    <location>
        <begin position="644"/>
        <end position="669"/>
    </location>
</feature>
<dbReference type="STRING" id="1754192.A0A1Y1XLA5"/>
<keyword evidence="8" id="KW-1185">Reference proteome</keyword>
<dbReference type="SUPFAM" id="SSF53850">
    <property type="entry name" value="Periplasmic binding protein-like II"/>
    <property type="match status" value="1"/>
</dbReference>
<sequence length="753" mass="88664">MNYFYIIIIVLLNIKFLNATLTLKGMAFIMNAYEKVYREMIDEFNRYSKDNNLDIFLEFNFLTENNSTYDVTDYGNVINSLLTKKSTKYDMYIYFDAFNDLFAPHFINLKEYLDDDFINTFPPEFIKRSYINNSLTGIPCFLCTNVLYSNRELLTKYGKEPPKTWDELIETSKYILNEEKKQNNTDLIAYNGVFAKDSEGTLSVFEFIHSFRESKYSPYPSIRDQETKDSIKMIKKIKDEISSDKIFSSDIQLTFEKLNTGGALFLKCYYLGIIPQYITTALPGKKEGISGSILSPGYISVSRYVDKDHQKAATEFIKFYTSRDTQKKYFMKTNIFSSVSSLYDDEETCQWIDCDVVKQASPYIFVAYDPGEYTQEYYYAKFRQYAYEYIFENESISKIIKKMDDLKKVYYFTFKNCDSSVGLILSNVVFITLLIMCLLLIFFVINRKYLYNKFLPNEFWIISMLGSIFILGTIFTLYEKLSVTKCFLNITIFTTSFYINIIPIFNQLIVNFPKTNKISDWFKKRSNRYLFLLIIIFINIGLIGLIFIKPYTIKNVLITDGENFQICNLNSTWSQTISRIIYYLQIFILLILLSLIFIEWNLTAIFFDIRIITPLIFTDLLILIIYRIFNYINIKNYIFNGINVFFVVFFISLSNYIFTCLLKVYYLIFNSKKNSIENMIEKLKVNEMQFTPEASTNISTNERIELNLDNNNSSSCTYNSNRNSHSNIIMKKVNYNSPFGLLMKYHYQNTISN</sequence>
<keyword evidence="4" id="KW-0564">Palmitate</keyword>
<dbReference type="InterPro" id="IPR006059">
    <property type="entry name" value="SBP"/>
</dbReference>
<dbReference type="EMBL" id="MCFG01000021">
    <property type="protein sequence ID" value="ORX86473.1"/>
    <property type="molecule type" value="Genomic_DNA"/>
</dbReference>
<dbReference type="Pfam" id="PF13416">
    <property type="entry name" value="SBP_bac_8"/>
    <property type="match status" value="1"/>
</dbReference>
<feature type="transmembrane region" description="Helical" evidence="6">
    <location>
        <begin position="457"/>
        <end position="478"/>
    </location>
</feature>
<reference evidence="7 8" key="1">
    <citation type="submission" date="2016-08" db="EMBL/GenBank/DDBJ databases">
        <title>A Parts List for Fungal Cellulosomes Revealed by Comparative Genomics.</title>
        <authorList>
            <consortium name="DOE Joint Genome Institute"/>
            <person name="Haitjema C.H."/>
            <person name="Gilmore S.P."/>
            <person name="Henske J.K."/>
            <person name="Solomon K.V."/>
            <person name="De Groot R."/>
            <person name="Kuo A."/>
            <person name="Mondo S.J."/>
            <person name="Salamov A.A."/>
            <person name="Labutti K."/>
            <person name="Zhao Z."/>
            <person name="Chiniquy J."/>
            <person name="Barry K."/>
            <person name="Brewer H.M."/>
            <person name="Purvine S.O."/>
            <person name="Wright A.T."/>
            <person name="Boxma B."/>
            <person name="Van Alen T."/>
            <person name="Hackstein J.H."/>
            <person name="Baker S.E."/>
            <person name="Grigoriev I.V."/>
            <person name="O'Malley M.A."/>
        </authorList>
    </citation>
    <scope>NUCLEOTIDE SEQUENCE [LARGE SCALE GENOMIC DNA]</scope>
    <source>
        <strain evidence="7 8">S4</strain>
    </source>
</reference>
<keyword evidence="6" id="KW-0812">Transmembrane</keyword>